<feature type="transmembrane region" description="Helical" evidence="7">
    <location>
        <begin position="789"/>
        <end position="815"/>
    </location>
</feature>
<dbReference type="PANTHER" id="PTHR33406:SF6">
    <property type="entry name" value="MEMBRANE PROTEIN YDGH-RELATED"/>
    <property type="match status" value="1"/>
</dbReference>
<dbReference type="RefSeq" id="WP_321169594.1">
    <property type="nucleotide sequence ID" value="NZ_WMEO01000001.1"/>
</dbReference>
<keyword evidence="5 7" id="KW-1133">Transmembrane helix</keyword>
<dbReference type="InterPro" id="IPR000731">
    <property type="entry name" value="SSD"/>
</dbReference>
<dbReference type="AlphaFoldDB" id="A0A6B1I7H3"/>
<dbReference type="Pfam" id="PF03176">
    <property type="entry name" value="MMPL"/>
    <property type="match status" value="2"/>
</dbReference>
<feature type="transmembrane region" description="Helical" evidence="7">
    <location>
        <begin position="270"/>
        <end position="292"/>
    </location>
</feature>
<reference evidence="9 10" key="1">
    <citation type="submission" date="2019-11" db="EMBL/GenBank/DDBJ databases">
        <title>Genome sequences of 17 halophilic strains isolated from different environments.</title>
        <authorList>
            <person name="Furrow R.E."/>
        </authorList>
    </citation>
    <scope>NUCLEOTIDE SEQUENCE [LARGE SCALE GENOMIC DNA]</scope>
    <source>
        <strain evidence="9 10">22517_05_Cabo</strain>
    </source>
</reference>
<dbReference type="PROSITE" id="PS50156">
    <property type="entry name" value="SSD"/>
    <property type="match status" value="2"/>
</dbReference>
<name>A0A6B1I7H3_9EURY</name>
<keyword evidence="4 7" id="KW-0812">Transmembrane</keyword>
<dbReference type="Proteomes" id="UP000460194">
    <property type="component" value="Unassembled WGS sequence"/>
</dbReference>
<proteinExistence type="inferred from homology"/>
<dbReference type="InterPro" id="IPR050545">
    <property type="entry name" value="Mycobact_MmpL"/>
</dbReference>
<comment type="similarity">
    <text evidence="2">Belongs to the resistance-nodulation-cell division (RND) (TC 2.A.6) family. MmpL subfamily.</text>
</comment>
<dbReference type="PANTHER" id="PTHR33406">
    <property type="entry name" value="MEMBRANE PROTEIN MJ1562-RELATED"/>
    <property type="match status" value="1"/>
</dbReference>
<protein>
    <submittedName>
        <fullName evidence="9">MMPL family transporter</fullName>
    </submittedName>
</protein>
<feature type="transmembrane region" description="Helical" evidence="7">
    <location>
        <begin position="244"/>
        <end position="263"/>
    </location>
</feature>
<comment type="subcellular location">
    <subcellularLocation>
        <location evidence="1">Cell membrane</location>
        <topology evidence="1">Multi-pass membrane protein</topology>
    </subcellularLocation>
</comment>
<gene>
    <name evidence="9" type="ORF">GLW36_00580</name>
</gene>
<feature type="domain" description="SSD" evidence="8">
    <location>
        <begin position="272"/>
        <end position="395"/>
    </location>
</feature>
<evidence type="ECO:0000256" key="7">
    <source>
        <dbReference type="SAM" id="Phobius"/>
    </source>
</evidence>
<feature type="transmembrane region" description="Helical" evidence="7">
    <location>
        <begin position="298"/>
        <end position="320"/>
    </location>
</feature>
<dbReference type="GO" id="GO:0005886">
    <property type="term" value="C:plasma membrane"/>
    <property type="evidence" value="ECO:0007669"/>
    <property type="project" value="UniProtKB-SubCell"/>
</dbReference>
<feature type="transmembrane region" description="Helical" evidence="7">
    <location>
        <begin position="687"/>
        <end position="709"/>
    </location>
</feature>
<feature type="transmembrane region" description="Helical" evidence="7">
    <location>
        <begin position="341"/>
        <end position="364"/>
    </location>
</feature>
<evidence type="ECO:0000256" key="1">
    <source>
        <dbReference type="ARBA" id="ARBA00004651"/>
    </source>
</evidence>
<feature type="transmembrane region" description="Helical" evidence="7">
    <location>
        <begin position="757"/>
        <end position="782"/>
    </location>
</feature>
<evidence type="ECO:0000256" key="3">
    <source>
        <dbReference type="ARBA" id="ARBA00022475"/>
    </source>
</evidence>
<dbReference type="Gene3D" id="1.20.1640.10">
    <property type="entry name" value="Multidrug efflux transporter AcrB transmembrane domain"/>
    <property type="match status" value="2"/>
</dbReference>
<comment type="caution">
    <text evidence="9">The sequence shown here is derived from an EMBL/GenBank/DDBJ whole genome shotgun (WGS) entry which is preliminary data.</text>
</comment>
<feature type="transmembrane region" description="Helical" evidence="7">
    <location>
        <begin position="370"/>
        <end position="392"/>
    </location>
</feature>
<keyword evidence="3" id="KW-1003">Cell membrane</keyword>
<evidence type="ECO:0000256" key="6">
    <source>
        <dbReference type="ARBA" id="ARBA00023136"/>
    </source>
</evidence>
<keyword evidence="6 7" id="KW-0472">Membrane</keyword>
<dbReference type="InterPro" id="IPR004869">
    <property type="entry name" value="MMPL_dom"/>
</dbReference>
<accession>A0A6B1I7H3</accession>
<dbReference type="SUPFAM" id="SSF82866">
    <property type="entry name" value="Multidrug efflux transporter AcrB transmembrane domain"/>
    <property type="match status" value="2"/>
</dbReference>
<feature type="transmembrane region" description="Helical" evidence="7">
    <location>
        <begin position="716"/>
        <end position="737"/>
    </location>
</feature>
<feature type="domain" description="SSD" evidence="8">
    <location>
        <begin position="650"/>
        <end position="814"/>
    </location>
</feature>
<organism evidence="9 10">
    <name type="scientific">Halorubrum distributum</name>
    <dbReference type="NCBI Taxonomy" id="29283"/>
    <lineage>
        <taxon>Archaea</taxon>
        <taxon>Methanobacteriati</taxon>
        <taxon>Methanobacteriota</taxon>
        <taxon>Stenosarchaea group</taxon>
        <taxon>Halobacteria</taxon>
        <taxon>Halobacteriales</taxon>
        <taxon>Haloferacaceae</taxon>
        <taxon>Halorubrum</taxon>
        <taxon>Halorubrum distributum group</taxon>
    </lineage>
</organism>
<dbReference type="EMBL" id="WMEO01000001">
    <property type="protein sequence ID" value="MYL15147.1"/>
    <property type="molecule type" value="Genomic_DNA"/>
</dbReference>
<evidence type="ECO:0000259" key="8">
    <source>
        <dbReference type="PROSITE" id="PS50156"/>
    </source>
</evidence>
<evidence type="ECO:0000313" key="9">
    <source>
        <dbReference type="EMBL" id="MYL15147.1"/>
    </source>
</evidence>
<feature type="transmembrane region" description="Helical" evidence="7">
    <location>
        <begin position="663"/>
        <end position="681"/>
    </location>
</feature>
<evidence type="ECO:0000313" key="10">
    <source>
        <dbReference type="Proteomes" id="UP000460194"/>
    </source>
</evidence>
<sequence length="839" mass="89015">MSDSGAPVTAADRLIEEIDRVVTERPLAVVAVFLLVTAGFAGGLTGIETSAGADQFTQDIPAQRALDDIDEEFETSIGGSATSAQVIVSDDNVLSRDALVRTLETQHRLESRSTLRVASTSSHADAIARQLDPDAANAAERRDAVAEATPAELRTAIADADAAGAIAAQVSVDYNPTAQAADTAIVGITYDLPDAATTARVTELQTRSVEVVDSVPGNEAGENAILFGDGVLQSEITALLTDTAIIVFPAALILIVGFLIFAYRDPIDMAIGISALLISLLWTFGFMGYAGIPFSDSLVTVFPLLLAVGIDFGIHIVNRYREERATGTGIEASMRTTTDQLLIAFLLVTITTVFGLVSNVVSPFDPNRDFGIVAAAGITFTLVIFGVFLPAAKVLADRWRERLPIPEFGTTALGSGGSRLARVLHVGVDLSRIAPVAVVALLLVGGAVGGAYGTGVNTEFSEEAFFPDQDRLETYADLPEPFAPTEYTFLDVLTLFEEEFEQDFVGSVTLYVDQSVRDDDALELIDRTTRNPPDTFATTDERRAQATSIVTVIEDRAKRDPEFAALVERNDRLGNGVPDRNVDEVYDALLDSSAEGRARGYVAADRGSARIDYTIRPGVDNSEAVADVRALAERTPLEAVPTGSLVVNEAVIDLLTESAIRSLFAAFGLTALFLALSYAYLEGEAVYGLLNLVPVLVTVGLLVGSMRLFEIPLTPINAPILSVSIGLGVDYTVHFVHRFVDEYQAGLPIDEALDVTIAGTGGALTGSMLTTVSGLGVLWLAVIPLLRDFGVLLALGVFYAYLCSILLVPSLVVVWDRYGGIVGLGLDDGLRGSGAEGGR</sequence>
<evidence type="ECO:0000256" key="4">
    <source>
        <dbReference type="ARBA" id="ARBA00022692"/>
    </source>
</evidence>
<evidence type="ECO:0000256" key="5">
    <source>
        <dbReference type="ARBA" id="ARBA00022989"/>
    </source>
</evidence>
<evidence type="ECO:0000256" key="2">
    <source>
        <dbReference type="ARBA" id="ARBA00010157"/>
    </source>
</evidence>